<keyword evidence="2" id="KW-0413">Isomerase</keyword>
<protein>
    <submittedName>
        <fullName evidence="2">Sugar phosphate isomerase/epimerase</fullName>
    </submittedName>
</protein>
<evidence type="ECO:0000313" key="2">
    <source>
        <dbReference type="EMBL" id="SHN29613.1"/>
    </source>
</evidence>
<name>A0A1M7QFG6_9BACT</name>
<dbReference type="Gene3D" id="3.20.20.150">
    <property type="entry name" value="Divalent-metal-dependent TIM barrel enzymes"/>
    <property type="match status" value="1"/>
</dbReference>
<reference evidence="2 3" key="1">
    <citation type="submission" date="2016-11" db="EMBL/GenBank/DDBJ databases">
        <authorList>
            <person name="Jaros S."/>
            <person name="Januszkiewicz K."/>
            <person name="Wedrychowicz H."/>
        </authorList>
    </citation>
    <scope>NUCLEOTIDE SEQUENCE [LARGE SCALE GENOMIC DNA]</scope>
    <source>
        <strain evidence="2 3">CGMCC 1.6102</strain>
    </source>
</reference>
<dbReference type="Pfam" id="PF01261">
    <property type="entry name" value="AP_endonuc_2"/>
    <property type="match status" value="1"/>
</dbReference>
<evidence type="ECO:0000259" key="1">
    <source>
        <dbReference type="Pfam" id="PF01261"/>
    </source>
</evidence>
<sequence length="304" mass="33948">MILINRRGFIRKGIQLAGIPFVYPFFRPEMTAIAAKNLKLSLNAYSFNAALRSGSLSLEQLFDYCAGEGFAAVDLTAYYIPDYPEVPADQVLFGIRKMAHHRGLHISGTGVRNDFTLTDRTLRMREIDLVKRWVVAAAKLGAPVLRVFAGPSLKDGERWEEKAELVIASCRECARYAAEHGVIVALQNHNEFVQTAEQVDYIMEGVGEEWFGLVLDIGSYSQHDPYSEISKNIQYAVNWQIKENVNHFGSQRAVDLERLMAIIRKSDYQGYLPIETLGPGDPFEKVSKFLGNVKSALRGAGLAG</sequence>
<dbReference type="OrthoDB" id="127797at2"/>
<dbReference type="GO" id="GO:0016853">
    <property type="term" value="F:isomerase activity"/>
    <property type="evidence" value="ECO:0007669"/>
    <property type="project" value="UniProtKB-KW"/>
</dbReference>
<feature type="domain" description="Xylose isomerase-like TIM barrel" evidence="1">
    <location>
        <begin position="62"/>
        <end position="288"/>
    </location>
</feature>
<dbReference type="InterPro" id="IPR036237">
    <property type="entry name" value="Xyl_isomerase-like_sf"/>
</dbReference>
<keyword evidence="3" id="KW-1185">Reference proteome</keyword>
<dbReference type="STRING" id="388280.SAMN04488057_11776"/>
<dbReference type="AlphaFoldDB" id="A0A1M7QFG6"/>
<accession>A0A1M7QFG6</accession>
<gene>
    <name evidence="2" type="ORF">SAMN04488057_11776</name>
</gene>
<evidence type="ECO:0000313" key="3">
    <source>
        <dbReference type="Proteomes" id="UP000184513"/>
    </source>
</evidence>
<dbReference type="PANTHER" id="PTHR12110">
    <property type="entry name" value="HYDROXYPYRUVATE ISOMERASE"/>
    <property type="match status" value="1"/>
</dbReference>
<organism evidence="2 3">
    <name type="scientific">Cyclobacterium lianum</name>
    <dbReference type="NCBI Taxonomy" id="388280"/>
    <lineage>
        <taxon>Bacteria</taxon>
        <taxon>Pseudomonadati</taxon>
        <taxon>Bacteroidota</taxon>
        <taxon>Cytophagia</taxon>
        <taxon>Cytophagales</taxon>
        <taxon>Cyclobacteriaceae</taxon>
        <taxon>Cyclobacterium</taxon>
    </lineage>
</organism>
<dbReference type="InterPro" id="IPR013022">
    <property type="entry name" value="Xyl_isomerase-like_TIM-brl"/>
</dbReference>
<dbReference type="RefSeq" id="WP_073097322.1">
    <property type="nucleotide sequence ID" value="NZ_FRCY01000017.1"/>
</dbReference>
<dbReference type="Proteomes" id="UP000184513">
    <property type="component" value="Unassembled WGS sequence"/>
</dbReference>
<dbReference type="EMBL" id="FRCY01000017">
    <property type="protein sequence ID" value="SHN29613.1"/>
    <property type="molecule type" value="Genomic_DNA"/>
</dbReference>
<dbReference type="PANTHER" id="PTHR12110:SF53">
    <property type="entry name" value="BLR5974 PROTEIN"/>
    <property type="match status" value="1"/>
</dbReference>
<dbReference type="SUPFAM" id="SSF51658">
    <property type="entry name" value="Xylose isomerase-like"/>
    <property type="match status" value="1"/>
</dbReference>
<dbReference type="InterPro" id="IPR050312">
    <property type="entry name" value="IolE/XylAMocC-like"/>
</dbReference>
<proteinExistence type="predicted"/>